<feature type="domain" description="WxL" evidence="2">
    <location>
        <begin position="658"/>
        <end position="867"/>
    </location>
</feature>
<dbReference type="InterPro" id="IPR046776">
    <property type="entry name" value="Pectate_lyase_5"/>
</dbReference>
<protein>
    <recommendedName>
        <fullName evidence="6">WxL domain-containing protein</fullName>
    </recommendedName>
</protein>
<dbReference type="Pfam" id="PF18998">
    <property type="entry name" value="Flg_new_2"/>
    <property type="match status" value="1"/>
</dbReference>
<comment type="caution">
    <text evidence="4">The sequence shown here is derived from an EMBL/GenBank/DDBJ whole genome shotgun (WGS) entry which is preliminary data.</text>
</comment>
<feature type="region of interest" description="Disordered" evidence="1">
    <location>
        <begin position="173"/>
        <end position="206"/>
    </location>
</feature>
<evidence type="ECO:0000256" key="1">
    <source>
        <dbReference type="SAM" id="MobiDB-lite"/>
    </source>
</evidence>
<dbReference type="Pfam" id="PF20585">
    <property type="entry name" value="Pectate_lyase_5"/>
    <property type="match status" value="1"/>
</dbReference>
<feature type="compositionally biased region" description="Polar residues" evidence="1">
    <location>
        <begin position="187"/>
        <end position="206"/>
    </location>
</feature>
<accession>A0A1V2ULE7</accession>
<name>A0A1V2ULE7_ENTMU</name>
<reference evidence="4 5" key="1">
    <citation type="submission" date="2016-12" db="EMBL/GenBank/DDBJ databases">
        <authorList>
            <person name="Song W.-J."/>
            <person name="Kurnit D.M."/>
        </authorList>
    </citation>
    <scope>NUCLEOTIDE SEQUENCE [LARGE SCALE GENOMIC DNA]</scope>
    <source>
        <strain evidence="4 5">CGB1038-1_S1</strain>
    </source>
</reference>
<evidence type="ECO:0000313" key="5">
    <source>
        <dbReference type="Proteomes" id="UP000189299"/>
    </source>
</evidence>
<evidence type="ECO:0008006" key="6">
    <source>
        <dbReference type="Google" id="ProtNLM"/>
    </source>
</evidence>
<dbReference type="Proteomes" id="UP000189299">
    <property type="component" value="Unassembled WGS sequence"/>
</dbReference>
<feature type="region of interest" description="Disordered" evidence="1">
    <location>
        <begin position="597"/>
        <end position="622"/>
    </location>
</feature>
<dbReference type="InterPro" id="IPR027994">
    <property type="entry name" value="WxL_dom"/>
</dbReference>
<sequence length="869" mass="94046">MNRKLSDLFSILVITMLLSQISFIQVEMVGADTQYSNDVEPVEAFNAEQNSLLNTVSARENLENNGEEIQEFSFDVKSFRTVIGQPTTFRFTSKLPTNEVLIRIPGNAKIIENQFSNGESIQHSHGEYWILSTKGEQKSFEVSVLFEIPGNYFLTVDNDADHVYVEVQDSPSIMRTEKPNELEENETSNQSEEMTEQNNTKDSINNSTTIQPIIAVEENLSIPEELIVVEEERILEETRDIQNRSISSVNNWSQFRSAWNSSTVTMIALQGNIGFSSSILGDSLNTRSSSITITGGSLDFQNSGYSLVMSGVAGLTINTAAIKDSAALIGRDSRTAPVIIHNGSGLIEINNSPISMETGTAGSIISGQNINLNGVIQIRADTSSAASATVRATGIELVRSGTLKIIPNSTQNGWIVSSTNSGLRPVLSNSGSTIIIQADRFSMGESRNGTFSGLNSWNSIDVILSGLNGATVVNSNSNPNDFNERYLTTFNDPRYNGMFFNASGWVTPPVSYSLSLQANPDVGGNPSATNTTLTQGSTTTLNANPNSGYRFVRWEVVSGTGANIANATSATTTFTMGSANTTVRAVYEEITYNLTLEASPSDGGNPSAEASTLAQGSTTTLNANPNSGYRFVRWEVVSGTGANIANTTSATTTFTMGSTDTTVQAIYETITQVSPVDPLDPEVEVDPENKPELPEDQGQISIDFVSSFNFGSQAISVRDQTYYAQPQRLLDKNGVVNEERPNYVQISDRRPESERNGWELAVIQKEQFKGEESQVLDGAILSLSNQQIVTAQGGAAPGLQSVPCDLIPGNRRTLLKAQGHEGMGTWIYRFGNAETADKSIALNVPRGANPEATRYSTTLIWELSAVPDN</sequence>
<dbReference type="Pfam" id="PF13731">
    <property type="entry name" value="WxL"/>
    <property type="match status" value="1"/>
</dbReference>
<evidence type="ECO:0000259" key="2">
    <source>
        <dbReference type="Pfam" id="PF13731"/>
    </source>
</evidence>
<organism evidence="4 5">
    <name type="scientific">Enterococcus mundtii</name>
    <dbReference type="NCBI Taxonomy" id="53346"/>
    <lineage>
        <taxon>Bacteria</taxon>
        <taxon>Bacillati</taxon>
        <taxon>Bacillota</taxon>
        <taxon>Bacilli</taxon>
        <taxon>Lactobacillales</taxon>
        <taxon>Enterococcaceae</taxon>
        <taxon>Enterococcus</taxon>
    </lineage>
</organism>
<dbReference type="EMBL" id="MSTR01000002">
    <property type="protein sequence ID" value="ONN44220.1"/>
    <property type="molecule type" value="Genomic_DNA"/>
</dbReference>
<evidence type="ECO:0000313" key="4">
    <source>
        <dbReference type="EMBL" id="ONN44220.1"/>
    </source>
</evidence>
<gene>
    <name evidence="4" type="ORF">BTN92_02010</name>
</gene>
<dbReference type="AlphaFoldDB" id="A0A1V2ULE7"/>
<feature type="domain" description="Bacterial repeat" evidence="3">
    <location>
        <begin position="515"/>
        <end position="590"/>
    </location>
</feature>
<evidence type="ECO:0000259" key="3">
    <source>
        <dbReference type="Pfam" id="PF18998"/>
    </source>
</evidence>
<proteinExistence type="predicted"/>
<dbReference type="InterPro" id="IPR044060">
    <property type="entry name" value="Bacterial_rp_domain"/>
</dbReference>